<evidence type="ECO:0000256" key="4">
    <source>
        <dbReference type="ARBA" id="ARBA00022777"/>
    </source>
</evidence>
<keyword evidence="3" id="KW-0808">Transferase</keyword>
<proteinExistence type="inferred from homology"/>
<organism evidence="7 8">
    <name type="scientific">Candidatus Dorea gallistercoris</name>
    <dbReference type="NCBI Taxonomy" id="2838542"/>
    <lineage>
        <taxon>Bacteria</taxon>
        <taxon>Bacillati</taxon>
        <taxon>Bacillota</taxon>
        <taxon>Clostridia</taxon>
        <taxon>Lachnospirales</taxon>
        <taxon>Lachnospiraceae</taxon>
        <taxon>Dorea</taxon>
    </lineage>
</organism>
<reference evidence="7" key="1">
    <citation type="journal article" date="2021" name="PeerJ">
        <title>Extensive microbial diversity within the chicken gut microbiome revealed by metagenomics and culture.</title>
        <authorList>
            <person name="Gilroy R."/>
            <person name="Ravi A."/>
            <person name="Getino M."/>
            <person name="Pursley I."/>
            <person name="Horton D.L."/>
            <person name="Alikhan N.F."/>
            <person name="Baker D."/>
            <person name="Gharbi K."/>
            <person name="Hall N."/>
            <person name="Watson M."/>
            <person name="Adriaenssens E.M."/>
            <person name="Foster-Nyarko E."/>
            <person name="Jarju S."/>
            <person name="Secka A."/>
            <person name="Antonio M."/>
            <person name="Oren A."/>
            <person name="Chaudhuri R.R."/>
            <person name="La Ragione R."/>
            <person name="Hildebrand F."/>
            <person name="Pallen M.J."/>
        </authorList>
    </citation>
    <scope>NUCLEOTIDE SEQUENCE</scope>
    <source>
        <strain evidence="7">ChiSxjej1B13-11762</strain>
    </source>
</reference>
<feature type="domain" description="Guanylate kinase-like" evidence="6">
    <location>
        <begin position="2"/>
        <end position="191"/>
    </location>
</feature>
<dbReference type="InterPro" id="IPR027417">
    <property type="entry name" value="P-loop_NTPase"/>
</dbReference>
<dbReference type="InterPro" id="IPR008145">
    <property type="entry name" value="GK/Ca_channel_bsu"/>
</dbReference>
<comment type="function">
    <text evidence="1">Essential for recycling GMP and indirectly, cGMP.</text>
</comment>
<keyword evidence="4 7" id="KW-0418">Kinase</keyword>
<reference evidence="7" key="2">
    <citation type="submission" date="2021-04" db="EMBL/GenBank/DDBJ databases">
        <authorList>
            <person name="Gilroy R."/>
        </authorList>
    </citation>
    <scope>NUCLEOTIDE SEQUENCE</scope>
    <source>
        <strain evidence="7">ChiSxjej1B13-11762</strain>
    </source>
</reference>
<evidence type="ECO:0000313" key="7">
    <source>
        <dbReference type="EMBL" id="HIW83449.1"/>
    </source>
</evidence>
<sequence length="195" mass="23210">MGKIYYIMGKSSSGKDTMYRELQRIFPELRRVVLYTTRPAREGEQDGVEYFFVSEERLEQYRLDRRLIELRTYHTVCGDWKYATVDDGQICLGEADYLMIGTLESYQRMKEYFGAEILVPIYLEVEDGERLGRALERERRQAVPRYDEMCRRFLADKEDFSEENLKKAGIARRYRNQDQSQCLEEIAEGIRYGKL</sequence>
<evidence type="ECO:0000313" key="8">
    <source>
        <dbReference type="Proteomes" id="UP000824263"/>
    </source>
</evidence>
<dbReference type="Pfam" id="PF00625">
    <property type="entry name" value="Guanylate_kin"/>
    <property type="match status" value="1"/>
</dbReference>
<dbReference type="PANTHER" id="PTHR23117">
    <property type="entry name" value="GUANYLATE KINASE-RELATED"/>
    <property type="match status" value="1"/>
</dbReference>
<dbReference type="SUPFAM" id="SSF52540">
    <property type="entry name" value="P-loop containing nucleoside triphosphate hydrolases"/>
    <property type="match status" value="1"/>
</dbReference>
<comment type="caution">
    <text evidence="7">The sequence shown here is derived from an EMBL/GenBank/DDBJ whole genome shotgun (WGS) entry which is preliminary data.</text>
</comment>
<name>A0A9D1R8Y1_9FIRM</name>
<evidence type="ECO:0000256" key="2">
    <source>
        <dbReference type="ARBA" id="ARBA00005790"/>
    </source>
</evidence>
<comment type="catalytic activity">
    <reaction evidence="5">
        <text>GMP + ATP = GDP + ADP</text>
        <dbReference type="Rhea" id="RHEA:20780"/>
        <dbReference type="ChEBI" id="CHEBI:30616"/>
        <dbReference type="ChEBI" id="CHEBI:58115"/>
        <dbReference type="ChEBI" id="CHEBI:58189"/>
        <dbReference type="ChEBI" id="CHEBI:456216"/>
        <dbReference type="EC" id="2.7.4.8"/>
    </reaction>
</comment>
<dbReference type="PANTHER" id="PTHR23117:SF13">
    <property type="entry name" value="GUANYLATE KINASE"/>
    <property type="match status" value="1"/>
</dbReference>
<dbReference type="InterPro" id="IPR008144">
    <property type="entry name" value="Guanylate_kin-like_dom"/>
</dbReference>
<evidence type="ECO:0000256" key="3">
    <source>
        <dbReference type="ARBA" id="ARBA00022679"/>
    </source>
</evidence>
<protein>
    <submittedName>
        <fullName evidence="7">Guanylate kinase</fullName>
    </submittedName>
</protein>
<evidence type="ECO:0000256" key="1">
    <source>
        <dbReference type="ARBA" id="ARBA00003531"/>
    </source>
</evidence>
<dbReference type="SMART" id="SM00072">
    <property type="entry name" value="GuKc"/>
    <property type="match status" value="1"/>
</dbReference>
<gene>
    <name evidence="7" type="ORF">H9873_03910</name>
</gene>
<dbReference type="PROSITE" id="PS50052">
    <property type="entry name" value="GUANYLATE_KINASE_2"/>
    <property type="match status" value="1"/>
</dbReference>
<evidence type="ECO:0000259" key="6">
    <source>
        <dbReference type="PROSITE" id="PS50052"/>
    </source>
</evidence>
<comment type="similarity">
    <text evidence="2">Belongs to the guanylate kinase family.</text>
</comment>
<dbReference type="Proteomes" id="UP000824263">
    <property type="component" value="Unassembled WGS sequence"/>
</dbReference>
<dbReference type="Gene3D" id="3.40.50.300">
    <property type="entry name" value="P-loop containing nucleotide triphosphate hydrolases"/>
    <property type="match status" value="1"/>
</dbReference>
<dbReference type="AlphaFoldDB" id="A0A9D1R8Y1"/>
<dbReference type="EMBL" id="DXGF01000070">
    <property type="protein sequence ID" value="HIW83449.1"/>
    <property type="molecule type" value="Genomic_DNA"/>
</dbReference>
<dbReference type="GO" id="GO:0004385">
    <property type="term" value="F:GMP kinase activity"/>
    <property type="evidence" value="ECO:0007669"/>
    <property type="project" value="UniProtKB-EC"/>
</dbReference>
<accession>A0A9D1R8Y1</accession>
<dbReference type="GO" id="GO:0005829">
    <property type="term" value="C:cytosol"/>
    <property type="evidence" value="ECO:0007669"/>
    <property type="project" value="TreeGrafter"/>
</dbReference>
<dbReference type="PROSITE" id="PS00856">
    <property type="entry name" value="GUANYLATE_KINASE_1"/>
    <property type="match status" value="1"/>
</dbReference>
<dbReference type="InterPro" id="IPR020590">
    <property type="entry name" value="Guanylate_kinase_CS"/>
</dbReference>
<evidence type="ECO:0000256" key="5">
    <source>
        <dbReference type="ARBA" id="ARBA00048594"/>
    </source>
</evidence>